<dbReference type="EMBL" id="KV878336">
    <property type="protein sequence ID" value="OJJ51814.1"/>
    <property type="molecule type" value="Genomic_DNA"/>
</dbReference>
<organism evidence="4 5">
    <name type="scientific">Penicilliopsis zonata CBS 506.65</name>
    <dbReference type="NCBI Taxonomy" id="1073090"/>
    <lineage>
        <taxon>Eukaryota</taxon>
        <taxon>Fungi</taxon>
        <taxon>Dikarya</taxon>
        <taxon>Ascomycota</taxon>
        <taxon>Pezizomycotina</taxon>
        <taxon>Eurotiomycetes</taxon>
        <taxon>Eurotiomycetidae</taxon>
        <taxon>Eurotiales</taxon>
        <taxon>Aspergillaceae</taxon>
        <taxon>Penicilliopsis</taxon>
    </lineage>
</organism>
<dbReference type="OrthoDB" id="3509362at2759"/>
<dbReference type="VEuPathDB" id="FungiDB:ASPZODRAFT_12618"/>
<keyword evidence="2" id="KW-0560">Oxidoreductase</keyword>
<dbReference type="AlphaFoldDB" id="A0A1L9SXA4"/>
<evidence type="ECO:0000259" key="3">
    <source>
        <dbReference type="Pfam" id="PF08240"/>
    </source>
</evidence>
<protein>
    <recommendedName>
        <fullName evidence="3">Alcohol dehydrogenase-like N-terminal domain-containing protein</fullName>
    </recommendedName>
</protein>
<dbReference type="InterPro" id="IPR047122">
    <property type="entry name" value="Trans-enoyl_RdTase-like"/>
</dbReference>
<proteinExistence type="inferred from homology"/>
<evidence type="ECO:0000256" key="2">
    <source>
        <dbReference type="ARBA" id="ARBA00023002"/>
    </source>
</evidence>
<name>A0A1L9SXA4_9EURO</name>
<dbReference type="Pfam" id="PF08240">
    <property type="entry name" value="ADH_N"/>
    <property type="match status" value="1"/>
</dbReference>
<dbReference type="InterPro" id="IPR013154">
    <property type="entry name" value="ADH-like_N"/>
</dbReference>
<dbReference type="RefSeq" id="XP_022586324.1">
    <property type="nucleotide sequence ID" value="XM_022721464.1"/>
</dbReference>
<dbReference type="SUPFAM" id="SSF50129">
    <property type="entry name" value="GroES-like"/>
    <property type="match status" value="1"/>
</dbReference>
<evidence type="ECO:0000313" key="4">
    <source>
        <dbReference type="EMBL" id="OJJ51814.1"/>
    </source>
</evidence>
<dbReference type="SUPFAM" id="SSF51735">
    <property type="entry name" value="NAD(P)-binding Rossmann-fold domains"/>
    <property type="match status" value="1"/>
</dbReference>
<dbReference type="Gene3D" id="3.40.50.720">
    <property type="entry name" value="NAD(P)-binding Rossmann-like Domain"/>
    <property type="match status" value="1"/>
</dbReference>
<dbReference type="PANTHER" id="PTHR45348">
    <property type="entry name" value="HYPOTHETICAL OXIDOREDUCTASE (EUROFUNG)"/>
    <property type="match status" value="1"/>
</dbReference>
<dbReference type="GeneID" id="34607929"/>
<evidence type="ECO:0000313" key="5">
    <source>
        <dbReference type="Proteomes" id="UP000184188"/>
    </source>
</evidence>
<reference evidence="5" key="1">
    <citation type="journal article" date="2017" name="Genome Biol.">
        <title>Comparative genomics reveals high biological diversity and specific adaptations in the industrially and medically important fungal genus Aspergillus.</title>
        <authorList>
            <person name="de Vries R.P."/>
            <person name="Riley R."/>
            <person name="Wiebenga A."/>
            <person name="Aguilar-Osorio G."/>
            <person name="Amillis S."/>
            <person name="Uchima C.A."/>
            <person name="Anderluh G."/>
            <person name="Asadollahi M."/>
            <person name="Askin M."/>
            <person name="Barry K."/>
            <person name="Battaglia E."/>
            <person name="Bayram O."/>
            <person name="Benocci T."/>
            <person name="Braus-Stromeyer S.A."/>
            <person name="Caldana C."/>
            <person name="Canovas D."/>
            <person name="Cerqueira G.C."/>
            <person name="Chen F."/>
            <person name="Chen W."/>
            <person name="Choi C."/>
            <person name="Clum A."/>
            <person name="Dos Santos R.A."/>
            <person name="Damasio A.R."/>
            <person name="Diallinas G."/>
            <person name="Emri T."/>
            <person name="Fekete E."/>
            <person name="Flipphi M."/>
            <person name="Freyberg S."/>
            <person name="Gallo A."/>
            <person name="Gournas C."/>
            <person name="Habgood R."/>
            <person name="Hainaut M."/>
            <person name="Harispe M.L."/>
            <person name="Henrissat B."/>
            <person name="Hilden K.S."/>
            <person name="Hope R."/>
            <person name="Hossain A."/>
            <person name="Karabika E."/>
            <person name="Karaffa L."/>
            <person name="Karanyi Z."/>
            <person name="Krasevec N."/>
            <person name="Kuo A."/>
            <person name="Kusch H."/>
            <person name="LaButti K."/>
            <person name="Lagendijk E.L."/>
            <person name="Lapidus A."/>
            <person name="Levasseur A."/>
            <person name="Lindquist E."/>
            <person name="Lipzen A."/>
            <person name="Logrieco A.F."/>
            <person name="MacCabe A."/>
            <person name="Maekelae M.R."/>
            <person name="Malavazi I."/>
            <person name="Melin P."/>
            <person name="Meyer V."/>
            <person name="Mielnichuk N."/>
            <person name="Miskei M."/>
            <person name="Molnar A.P."/>
            <person name="Mule G."/>
            <person name="Ngan C.Y."/>
            <person name="Orejas M."/>
            <person name="Orosz E."/>
            <person name="Ouedraogo J.P."/>
            <person name="Overkamp K.M."/>
            <person name="Park H.-S."/>
            <person name="Perrone G."/>
            <person name="Piumi F."/>
            <person name="Punt P.J."/>
            <person name="Ram A.F."/>
            <person name="Ramon A."/>
            <person name="Rauscher S."/>
            <person name="Record E."/>
            <person name="Riano-Pachon D.M."/>
            <person name="Robert V."/>
            <person name="Roehrig J."/>
            <person name="Ruller R."/>
            <person name="Salamov A."/>
            <person name="Salih N.S."/>
            <person name="Samson R.A."/>
            <person name="Sandor E."/>
            <person name="Sanguinetti M."/>
            <person name="Schuetze T."/>
            <person name="Sepcic K."/>
            <person name="Shelest E."/>
            <person name="Sherlock G."/>
            <person name="Sophianopoulou V."/>
            <person name="Squina F.M."/>
            <person name="Sun H."/>
            <person name="Susca A."/>
            <person name="Todd R.B."/>
            <person name="Tsang A."/>
            <person name="Unkles S.E."/>
            <person name="van de Wiele N."/>
            <person name="van Rossen-Uffink D."/>
            <person name="Oliveira J.V."/>
            <person name="Vesth T.C."/>
            <person name="Visser J."/>
            <person name="Yu J.-H."/>
            <person name="Zhou M."/>
            <person name="Andersen M.R."/>
            <person name="Archer D.B."/>
            <person name="Baker S.E."/>
            <person name="Benoit I."/>
            <person name="Brakhage A.A."/>
            <person name="Braus G.H."/>
            <person name="Fischer R."/>
            <person name="Frisvad J.C."/>
            <person name="Goldman G.H."/>
            <person name="Houbraken J."/>
            <person name="Oakley B."/>
            <person name="Pocsi I."/>
            <person name="Scazzocchio C."/>
            <person name="Seiboth B."/>
            <person name="vanKuyk P.A."/>
            <person name="Wortman J."/>
            <person name="Dyer P.S."/>
            <person name="Grigoriev I.V."/>
        </authorList>
    </citation>
    <scope>NUCLEOTIDE SEQUENCE [LARGE SCALE GENOMIC DNA]</scope>
    <source>
        <strain evidence="5">CBS 506.65</strain>
    </source>
</reference>
<dbReference type="GO" id="GO:0016651">
    <property type="term" value="F:oxidoreductase activity, acting on NAD(P)H"/>
    <property type="evidence" value="ECO:0007669"/>
    <property type="project" value="InterPro"/>
</dbReference>
<feature type="domain" description="Alcohol dehydrogenase-like N-terminal" evidence="3">
    <location>
        <begin position="27"/>
        <end position="117"/>
    </location>
</feature>
<dbReference type="InterPro" id="IPR036291">
    <property type="entry name" value="NAD(P)-bd_dom_sf"/>
</dbReference>
<dbReference type="PANTHER" id="PTHR45348:SF2">
    <property type="entry name" value="ZINC-TYPE ALCOHOL DEHYDROGENASE-LIKE PROTEIN C2E1P3.01"/>
    <property type="match status" value="1"/>
</dbReference>
<keyword evidence="5" id="KW-1185">Reference proteome</keyword>
<dbReference type="Gene3D" id="3.90.180.10">
    <property type="entry name" value="Medium-chain alcohol dehydrogenases, catalytic domain"/>
    <property type="match status" value="1"/>
</dbReference>
<sequence length="356" mass="38115">MSSNLALYIPSPHAPFSLGHAEIPEPGPHELVIKNTSVALNPLDYKIQQSSAFPVSYPYIAGVSFAGTVEKVGSALQTKFRRLDRVAAGRISSHSEPGEGVFQQYVLAHEDAVAKLDETVSLDDASAVIPSIISVVGALHVCMGLSLPDLNHTHNQNHEKKILVYGGSSTLGMRAAEYAMQAGYTVVTTSSPANRAQVSRFCPQAVAIIDHTIPVEEALVKAIVSEGPYDYIFDAIGTPATTSIVAKAVLQLNCTSSTTTTTTIWSSRPGGTEDLLGGVQRRGESYPHFVEEDEGVRRWLFEEYLPLGLTSKTISVPDIEKVGGGLGSIPGLLDRMRGGGISGKKLVVDPWETEQF</sequence>
<dbReference type="InterPro" id="IPR011032">
    <property type="entry name" value="GroES-like_sf"/>
</dbReference>
<evidence type="ECO:0000256" key="1">
    <source>
        <dbReference type="ARBA" id="ARBA00008072"/>
    </source>
</evidence>
<dbReference type="CDD" id="cd08249">
    <property type="entry name" value="enoyl_reductase_like"/>
    <property type="match status" value="1"/>
</dbReference>
<dbReference type="STRING" id="1073090.A0A1L9SXA4"/>
<dbReference type="Proteomes" id="UP000184188">
    <property type="component" value="Unassembled WGS sequence"/>
</dbReference>
<accession>A0A1L9SXA4</accession>
<comment type="similarity">
    <text evidence="1">Belongs to the zinc-containing alcohol dehydrogenase family.</text>
</comment>
<gene>
    <name evidence="4" type="ORF">ASPZODRAFT_12618</name>
</gene>